<sequence>MLPKLSNKVKLQHLVPVSIEPAWMSARRQALLELKTIVDIRVTGRIGKGCSARYTVEVFRNSVDNDSPTSVEVTNGGRPLKVAVKTEKTLAEFGLLRGDIYDTAWSAHSDTHCEFCTELVELYVLGSSNPEALTLRLLGEERALRKLTKLLNDLLTLTVRNSSVDGRGVCSGQAHVPQLLYGFLFDRTPEA</sequence>
<accession>A0A6A3HQ60</accession>
<dbReference type="Proteomes" id="UP000476176">
    <property type="component" value="Unassembled WGS sequence"/>
</dbReference>
<evidence type="ECO:0000313" key="5">
    <source>
        <dbReference type="EMBL" id="KAE9084232.1"/>
    </source>
</evidence>
<dbReference type="EMBL" id="QXFW01003284">
    <property type="protein sequence ID" value="KAE8971771.1"/>
    <property type="molecule type" value="Genomic_DNA"/>
</dbReference>
<protein>
    <submittedName>
        <fullName evidence="2">Uncharacterized protein</fullName>
    </submittedName>
</protein>
<dbReference type="Proteomes" id="UP000440367">
    <property type="component" value="Unassembled WGS sequence"/>
</dbReference>
<evidence type="ECO:0000313" key="18">
    <source>
        <dbReference type="Proteomes" id="UP000488956"/>
    </source>
</evidence>
<evidence type="ECO:0000313" key="4">
    <source>
        <dbReference type="EMBL" id="KAE9070572.1"/>
    </source>
</evidence>
<dbReference type="Proteomes" id="UP000460718">
    <property type="component" value="Unassembled WGS sequence"/>
</dbReference>
<evidence type="ECO:0000313" key="12">
    <source>
        <dbReference type="Proteomes" id="UP000437068"/>
    </source>
</evidence>
<evidence type="ECO:0000313" key="9">
    <source>
        <dbReference type="EMBL" id="KAE9275751.1"/>
    </source>
</evidence>
<evidence type="ECO:0000313" key="6">
    <source>
        <dbReference type="EMBL" id="KAE9162355.1"/>
    </source>
</evidence>
<evidence type="ECO:0000313" key="13">
    <source>
        <dbReference type="Proteomes" id="UP000440367"/>
    </source>
</evidence>
<dbReference type="Proteomes" id="UP000429523">
    <property type="component" value="Unassembled WGS sequence"/>
</dbReference>
<dbReference type="Proteomes" id="UP000437068">
    <property type="component" value="Unassembled WGS sequence"/>
</dbReference>
<evidence type="ECO:0000313" key="3">
    <source>
        <dbReference type="EMBL" id="KAE9070179.1"/>
    </source>
</evidence>
<dbReference type="Proteomes" id="UP000440732">
    <property type="component" value="Unassembled WGS sequence"/>
</dbReference>
<evidence type="ECO:0000313" key="10">
    <source>
        <dbReference type="Proteomes" id="UP000429523"/>
    </source>
</evidence>
<evidence type="ECO:0000313" key="16">
    <source>
        <dbReference type="Proteomes" id="UP000460718"/>
    </source>
</evidence>
<dbReference type="EMBL" id="QXGB01003281">
    <property type="protein sequence ID" value="KAE9171667.1"/>
    <property type="molecule type" value="Genomic_DNA"/>
</dbReference>
<dbReference type="Proteomes" id="UP000441208">
    <property type="component" value="Unassembled WGS sequence"/>
</dbReference>
<dbReference type="EMBL" id="QXGE01003318">
    <property type="protein sequence ID" value="KAE9275751.1"/>
    <property type="molecule type" value="Genomic_DNA"/>
</dbReference>
<evidence type="ECO:0000313" key="14">
    <source>
        <dbReference type="Proteomes" id="UP000440732"/>
    </source>
</evidence>
<name>A0A6A3HQ60_9STRA</name>
<evidence type="ECO:0000313" key="15">
    <source>
        <dbReference type="Proteomes" id="UP000441208"/>
    </source>
</evidence>
<organism evidence="2 16">
    <name type="scientific">Phytophthora fragariae</name>
    <dbReference type="NCBI Taxonomy" id="53985"/>
    <lineage>
        <taxon>Eukaryota</taxon>
        <taxon>Sar</taxon>
        <taxon>Stramenopiles</taxon>
        <taxon>Oomycota</taxon>
        <taxon>Peronosporomycetes</taxon>
        <taxon>Peronosporales</taxon>
        <taxon>Peronosporaceae</taxon>
        <taxon>Phytophthora</taxon>
    </lineage>
</organism>
<dbReference type="EMBL" id="QXGC01006479">
    <property type="protein sequence ID" value="KAE9162355.1"/>
    <property type="molecule type" value="Genomic_DNA"/>
</dbReference>
<dbReference type="EMBL" id="QXGD01003156">
    <property type="protein sequence ID" value="KAE9180164.1"/>
    <property type="molecule type" value="Genomic_DNA"/>
</dbReference>
<dbReference type="Proteomes" id="UP000433483">
    <property type="component" value="Unassembled WGS sequence"/>
</dbReference>
<evidence type="ECO:0000313" key="2">
    <source>
        <dbReference type="EMBL" id="KAE8971771.1"/>
    </source>
</evidence>
<evidence type="ECO:0000313" key="7">
    <source>
        <dbReference type="EMBL" id="KAE9171667.1"/>
    </source>
</evidence>
<dbReference type="OrthoDB" id="114994at2759"/>
<evidence type="ECO:0000313" key="17">
    <source>
        <dbReference type="Proteomes" id="UP000476176"/>
    </source>
</evidence>
<evidence type="ECO:0000313" key="1">
    <source>
        <dbReference type="EMBL" id="KAE8922105.1"/>
    </source>
</evidence>
<dbReference type="AlphaFoldDB" id="A0A6A3HQ60"/>
<proteinExistence type="predicted"/>
<reference evidence="16 17" key="1">
    <citation type="submission" date="2018-09" db="EMBL/GenBank/DDBJ databases">
        <title>Genomic investigation of the strawberry pathogen Phytophthora fragariae indicates pathogenicity is determined by transcriptional variation in three key races.</title>
        <authorList>
            <person name="Adams T.M."/>
            <person name="Armitage A.D."/>
            <person name="Sobczyk M.K."/>
            <person name="Bates H.J."/>
            <person name="Dunwell J.M."/>
            <person name="Nellist C.F."/>
            <person name="Harrison R.J."/>
        </authorList>
    </citation>
    <scope>NUCLEOTIDE SEQUENCE [LARGE SCALE GENOMIC DNA]</scope>
    <source>
        <strain evidence="9 12">A4</strain>
        <strain evidence="8 13">BC-1</strain>
        <strain evidence="6 17">BC-23</strain>
        <strain evidence="7 11">NOV-27</strain>
        <strain evidence="5 14">NOV-5</strain>
        <strain evidence="4 15">NOV-71</strain>
        <strain evidence="1 10">NOV-9</strain>
        <strain evidence="3 18">ONT-3</strain>
        <strain evidence="2 16">SCRP245</strain>
    </source>
</reference>
<comment type="caution">
    <text evidence="2">The sequence shown here is derived from an EMBL/GenBank/DDBJ whole genome shotgun (WGS) entry which is preliminary data.</text>
</comment>
<evidence type="ECO:0000313" key="8">
    <source>
        <dbReference type="EMBL" id="KAE9180164.1"/>
    </source>
</evidence>
<gene>
    <name evidence="9" type="ORF">PF001_g26444</name>
    <name evidence="8" type="ORF">PF002_g27639</name>
    <name evidence="6" type="ORF">PF004_g30518</name>
    <name evidence="7" type="ORF">PF005_g27045</name>
    <name evidence="5" type="ORF">PF006_g26517</name>
    <name evidence="4" type="ORF">PF007_g26897</name>
    <name evidence="1" type="ORF">PF009_g27620</name>
    <name evidence="3" type="ORF">PF010_g26382</name>
    <name evidence="2" type="ORF">PF011_g25910</name>
</gene>
<dbReference type="EMBL" id="QXFZ01003205">
    <property type="protein sequence ID" value="KAE9070572.1"/>
    <property type="molecule type" value="Genomic_DNA"/>
</dbReference>
<keyword evidence="11" id="KW-1185">Reference proteome</keyword>
<dbReference type="EMBL" id="QXFX01003255">
    <property type="protein sequence ID" value="KAE9070179.1"/>
    <property type="molecule type" value="Genomic_DNA"/>
</dbReference>
<dbReference type="Proteomes" id="UP000488956">
    <property type="component" value="Unassembled WGS sequence"/>
</dbReference>
<dbReference type="EMBL" id="QXGA01003358">
    <property type="protein sequence ID" value="KAE9084232.1"/>
    <property type="molecule type" value="Genomic_DNA"/>
</dbReference>
<dbReference type="EMBL" id="QXGF01003210">
    <property type="protein sequence ID" value="KAE8922105.1"/>
    <property type="molecule type" value="Genomic_DNA"/>
</dbReference>
<evidence type="ECO:0000313" key="11">
    <source>
        <dbReference type="Proteomes" id="UP000433483"/>
    </source>
</evidence>